<reference evidence="1 2" key="1">
    <citation type="journal article" date="2019" name="Int. J. Syst. Evol. Microbiol.">
        <title>The Global Catalogue of Microorganisms (GCM) 10K type strain sequencing project: providing services to taxonomists for standard genome sequencing and annotation.</title>
        <authorList>
            <consortium name="The Broad Institute Genomics Platform"/>
            <consortium name="The Broad Institute Genome Sequencing Center for Infectious Disease"/>
            <person name="Wu L."/>
            <person name="Ma J."/>
        </authorList>
    </citation>
    <scope>NUCLEOTIDE SEQUENCE [LARGE SCALE GENOMIC DNA]</scope>
    <source>
        <strain evidence="1 2">JCM 16034</strain>
    </source>
</reference>
<dbReference type="SUPFAM" id="SSF50475">
    <property type="entry name" value="FMN-binding split barrel"/>
    <property type="match status" value="1"/>
</dbReference>
<dbReference type="Proteomes" id="UP001500432">
    <property type="component" value="Unassembled WGS sequence"/>
</dbReference>
<dbReference type="InterPro" id="IPR024747">
    <property type="entry name" value="Pyridox_Oxase-rel"/>
</dbReference>
<dbReference type="EMBL" id="BAAAQW010000004">
    <property type="protein sequence ID" value="GAA2199275.1"/>
    <property type="molecule type" value="Genomic_DNA"/>
</dbReference>
<evidence type="ECO:0000313" key="2">
    <source>
        <dbReference type="Proteomes" id="UP001500432"/>
    </source>
</evidence>
<name>A0ABN3BRE0_9MICC</name>
<dbReference type="Gene3D" id="2.30.110.10">
    <property type="entry name" value="Electron Transport, Fmn-binding Protein, Chain A"/>
    <property type="match status" value="1"/>
</dbReference>
<accession>A0ABN3BRE0</accession>
<keyword evidence="2" id="KW-1185">Reference proteome</keyword>
<dbReference type="Pfam" id="PF12900">
    <property type="entry name" value="Pyridox_ox_2"/>
    <property type="match status" value="1"/>
</dbReference>
<protein>
    <submittedName>
        <fullName evidence="1">Pyridoxamine 5'-phosphate oxidase family protein</fullName>
    </submittedName>
</protein>
<proteinExistence type="predicted"/>
<organism evidence="1 2">
    <name type="scientific">Sinomonas flava</name>
    <dbReference type="NCBI Taxonomy" id="496857"/>
    <lineage>
        <taxon>Bacteria</taxon>
        <taxon>Bacillati</taxon>
        <taxon>Actinomycetota</taxon>
        <taxon>Actinomycetes</taxon>
        <taxon>Micrococcales</taxon>
        <taxon>Micrococcaceae</taxon>
        <taxon>Sinomonas</taxon>
    </lineage>
</organism>
<dbReference type="RefSeq" id="WP_344299091.1">
    <property type="nucleotide sequence ID" value="NZ_BAAAQW010000004.1"/>
</dbReference>
<sequence length="161" mass="17974">MSTYERHIPSTSEGVRELAHEDCWERLRTLVVGRLAFSSGERLEVFPINYLVDRGTLLFRTAPGSKLGASMGRLPVAFEVDGYEAESREAWSVVVHGHLEPVLDTAEIVDAVALPLFPWQSGEKAFFVRIVPDEISGRQFQVADPSRWVSPFTGVRRSSAD</sequence>
<evidence type="ECO:0000313" key="1">
    <source>
        <dbReference type="EMBL" id="GAA2199275.1"/>
    </source>
</evidence>
<comment type="caution">
    <text evidence="1">The sequence shown here is derived from an EMBL/GenBank/DDBJ whole genome shotgun (WGS) entry which is preliminary data.</text>
</comment>
<dbReference type="InterPro" id="IPR012349">
    <property type="entry name" value="Split_barrel_FMN-bd"/>
</dbReference>
<gene>
    <name evidence="1" type="ORF">GCM10009849_15080</name>
</gene>